<keyword evidence="12" id="KW-0175">Coiled coil</keyword>
<dbReference type="GeneID" id="27209975"/>
<gene>
    <name evidence="13" type="primary">atpF</name>
</gene>
<keyword evidence="3 11" id="KW-0138">CF(0)</keyword>
<keyword evidence="9" id="KW-0066">ATP synthesis</keyword>
<dbReference type="Pfam" id="PF00430">
    <property type="entry name" value="ATP-synt_B"/>
    <property type="match status" value="1"/>
</dbReference>
<dbReference type="InterPro" id="IPR002146">
    <property type="entry name" value="ATP_synth_b/b'su_bac/chlpt"/>
</dbReference>
<keyword evidence="2 11" id="KW-0813">Transport</keyword>
<comment type="function">
    <text evidence="10">F(1)F(0) ATP synthase produces ATP from ADP in the presence of a proton or sodium gradient. F-type ATPases consist of two structural domains, F(1) containing the extramembraneous catalytic core and F(0) containing the membrane proton channel, linked together by a central stalk and a peripheral stalk. During catalysis, ATP synthesis in the catalytic domain of F(1) is coupled via a rotary mechanism of the central stalk subunits to proton translocation.</text>
</comment>
<keyword evidence="8" id="KW-0472">Membrane</keyword>
<sequence length="180" mass="20383">MEFSMNTLTLFSTIPLGNEGFGFNGNILETNIINLSVVISVVVSFGGEALRSLLETRRQTIIKNFADATQRAAEARDKLAKGMAEILQAKIKGSEIRQQIVSVLEKERLMSSEQLKTETSRLQTLKQEILRFQEQKAKLKVSNQIVKLAVQQVEKKIKKRLTPRLHDSVNNFNIVLLRNM</sequence>
<accession>A0A142BY78</accession>
<evidence type="ECO:0000256" key="2">
    <source>
        <dbReference type="ARBA" id="ARBA00022448"/>
    </source>
</evidence>
<evidence type="ECO:0000256" key="12">
    <source>
        <dbReference type="SAM" id="Coils"/>
    </source>
</evidence>
<comment type="subcellular location">
    <subcellularLocation>
        <location evidence="1">Membrane</location>
        <topology evidence="1">Single-pass membrane protein</topology>
    </subcellularLocation>
</comment>
<dbReference type="PANTHER" id="PTHR34264">
    <property type="entry name" value="ATP SYNTHASE SUBUNIT B, CHLOROPLASTIC"/>
    <property type="match status" value="1"/>
</dbReference>
<keyword evidence="4 11" id="KW-0812">Transmembrane</keyword>
<dbReference type="EMBL" id="KU167098">
    <property type="protein sequence ID" value="AMP43370.1"/>
    <property type="molecule type" value="Genomic_DNA"/>
</dbReference>
<evidence type="ECO:0000256" key="9">
    <source>
        <dbReference type="ARBA" id="ARBA00023310"/>
    </source>
</evidence>
<dbReference type="RefSeq" id="YP_009241461.1">
    <property type="nucleotide sequence ID" value="NC_029807.1"/>
</dbReference>
<evidence type="ECO:0000256" key="11">
    <source>
        <dbReference type="RuleBase" id="RU003848"/>
    </source>
</evidence>
<dbReference type="CDD" id="cd06503">
    <property type="entry name" value="ATP-synt_Fo_b"/>
    <property type="match status" value="1"/>
</dbReference>
<dbReference type="GO" id="GO:0045259">
    <property type="term" value="C:proton-transporting ATP synthase complex"/>
    <property type="evidence" value="ECO:0007669"/>
    <property type="project" value="UniProtKB-KW"/>
</dbReference>
<evidence type="ECO:0000256" key="3">
    <source>
        <dbReference type="ARBA" id="ARBA00022547"/>
    </source>
</evidence>
<feature type="coiled-coil region" evidence="12">
    <location>
        <begin position="115"/>
        <end position="142"/>
    </location>
</feature>
<evidence type="ECO:0000256" key="5">
    <source>
        <dbReference type="ARBA" id="ARBA00022781"/>
    </source>
</evidence>
<reference evidence="13" key="1">
    <citation type="journal article" date="2016" name="PLoS ONE">
        <title>Distinctive Architecture of the Chloroplast Genome in the Chlorodendrophycean Green Algae Scherffelia dubia and Tetraselmis sp. CCMP 881.</title>
        <authorList>
            <person name="Turmel M."/>
            <person name="de Cambiaire J.C."/>
            <person name="Otis C."/>
            <person name="Lemieux C."/>
        </authorList>
    </citation>
    <scope>NUCLEOTIDE SEQUENCE</scope>
</reference>
<evidence type="ECO:0000256" key="6">
    <source>
        <dbReference type="ARBA" id="ARBA00022989"/>
    </source>
</evidence>
<organism evidence="13">
    <name type="scientific">Scherffelia dubia</name>
    <name type="common">Green alga</name>
    <name type="synonym">Chlamydomonas dubia</name>
    <dbReference type="NCBI Taxonomy" id="3190"/>
    <lineage>
        <taxon>Eukaryota</taxon>
        <taxon>Viridiplantae</taxon>
        <taxon>Chlorophyta</taxon>
        <taxon>core chlorophytes</taxon>
        <taxon>Chlorodendrophyceae</taxon>
        <taxon>Chlorodendrales</taxon>
        <taxon>Chlorodendraceae</taxon>
        <taxon>Scherffelia</taxon>
    </lineage>
</organism>
<comment type="similarity">
    <text evidence="11">Belongs to the ATPase B chain family.</text>
</comment>
<dbReference type="GO" id="GO:0015986">
    <property type="term" value="P:proton motive force-driven ATP synthesis"/>
    <property type="evidence" value="ECO:0007669"/>
    <property type="project" value="InterPro"/>
</dbReference>
<evidence type="ECO:0000256" key="1">
    <source>
        <dbReference type="ARBA" id="ARBA00004167"/>
    </source>
</evidence>
<protein>
    <submittedName>
        <fullName evidence="13">CF0 subunit I of ATP synthase</fullName>
    </submittedName>
</protein>
<dbReference type="HAMAP" id="MF_01398">
    <property type="entry name" value="ATP_synth_b_bprime"/>
    <property type="match status" value="1"/>
</dbReference>
<dbReference type="PANTHER" id="PTHR34264:SF3">
    <property type="entry name" value="ATP SYNTHASE SUBUNIT B, CHLOROPLASTIC"/>
    <property type="match status" value="1"/>
</dbReference>
<geneLocation type="plastid" evidence="13"/>
<keyword evidence="7 11" id="KW-0406">Ion transport</keyword>
<name>A0A142BY78_SCHDU</name>
<keyword evidence="6" id="KW-1133">Transmembrane helix</keyword>
<evidence type="ECO:0000256" key="10">
    <source>
        <dbReference type="ARBA" id="ARBA00025198"/>
    </source>
</evidence>
<evidence type="ECO:0000256" key="4">
    <source>
        <dbReference type="ARBA" id="ARBA00022692"/>
    </source>
</evidence>
<evidence type="ECO:0000313" key="13">
    <source>
        <dbReference type="EMBL" id="AMP43370.1"/>
    </source>
</evidence>
<dbReference type="GO" id="GO:0015078">
    <property type="term" value="F:proton transmembrane transporter activity"/>
    <property type="evidence" value="ECO:0007669"/>
    <property type="project" value="InterPro"/>
</dbReference>
<evidence type="ECO:0000256" key="7">
    <source>
        <dbReference type="ARBA" id="ARBA00023065"/>
    </source>
</evidence>
<keyword evidence="13" id="KW-0934">Plastid</keyword>
<dbReference type="AlphaFoldDB" id="A0A142BY78"/>
<keyword evidence="5 11" id="KW-0375">Hydrogen ion transport</keyword>
<evidence type="ECO:0000256" key="8">
    <source>
        <dbReference type="ARBA" id="ARBA00023136"/>
    </source>
</evidence>
<proteinExistence type="inferred from homology"/>